<gene>
    <name evidence="7" type="ORF">PNOK_0440400</name>
</gene>
<comment type="caution">
    <text evidence="7">The sequence shown here is derived from an EMBL/GenBank/DDBJ whole genome shotgun (WGS) entry which is preliminary data.</text>
</comment>
<keyword evidence="3 6" id="KW-1133">Transmembrane helix</keyword>
<feature type="compositionally biased region" description="Basic and acidic residues" evidence="5">
    <location>
        <begin position="535"/>
        <end position="544"/>
    </location>
</feature>
<proteinExistence type="predicted"/>
<organism evidence="7 8">
    <name type="scientific">Pyrrhoderma noxium</name>
    <dbReference type="NCBI Taxonomy" id="2282107"/>
    <lineage>
        <taxon>Eukaryota</taxon>
        <taxon>Fungi</taxon>
        <taxon>Dikarya</taxon>
        <taxon>Basidiomycota</taxon>
        <taxon>Agaricomycotina</taxon>
        <taxon>Agaricomycetes</taxon>
        <taxon>Hymenochaetales</taxon>
        <taxon>Hymenochaetaceae</taxon>
        <taxon>Pyrrhoderma</taxon>
    </lineage>
</organism>
<dbReference type="Proteomes" id="UP000217199">
    <property type="component" value="Unassembled WGS sequence"/>
</dbReference>
<feature type="compositionally biased region" description="Low complexity" evidence="5">
    <location>
        <begin position="79"/>
        <end position="93"/>
    </location>
</feature>
<dbReference type="GO" id="GO:0016020">
    <property type="term" value="C:membrane"/>
    <property type="evidence" value="ECO:0007669"/>
    <property type="project" value="UniProtKB-SubCell"/>
</dbReference>
<comment type="subcellular location">
    <subcellularLocation>
        <location evidence="1">Membrane</location>
        <topology evidence="1">Single-pass membrane protein</topology>
    </subcellularLocation>
</comment>
<feature type="compositionally biased region" description="Basic and acidic residues" evidence="5">
    <location>
        <begin position="857"/>
        <end position="883"/>
    </location>
</feature>
<dbReference type="AlphaFoldDB" id="A0A286UIN9"/>
<evidence type="ECO:0000256" key="5">
    <source>
        <dbReference type="SAM" id="MobiDB-lite"/>
    </source>
</evidence>
<keyword evidence="2 6" id="KW-0812">Transmembrane</keyword>
<dbReference type="GO" id="GO:0071944">
    <property type="term" value="C:cell periphery"/>
    <property type="evidence" value="ECO:0007669"/>
    <property type="project" value="UniProtKB-ARBA"/>
</dbReference>
<keyword evidence="8" id="KW-1185">Reference proteome</keyword>
<feature type="compositionally biased region" description="Basic and acidic residues" evidence="5">
    <location>
        <begin position="761"/>
        <end position="773"/>
    </location>
</feature>
<reference evidence="7 8" key="1">
    <citation type="journal article" date="2017" name="Mol. Ecol.">
        <title>Comparative and population genomic landscape of Phellinus noxius: A hypervariable fungus causing root rot in trees.</title>
        <authorList>
            <person name="Chung C.L."/>
            <person name="Lee T.J."/>
            <person name="Akiba M."/>
            <person name="Lee H.H."/>
            <person name="Kuo T.H."/>
            <person name="Liu D."/>
            <person name="Ke H.M."/>
            <person name="Yokoi T."/>
            <person name="Roa M.B."/>
            <person name="Lu M.J."/>
            <person name="Chang Y.Y."/>
            <person name="Ann P.J."/>
            <person name="Tsai J.N."/>
            <person name="Chen C.Y."/>
            <person name="Tzean S.S."/>
            <person name="Ota Y."/>
            <person name="Hattori T."/>
            <person name="Sahashi N."/>
            <person name="Liou R.F."/>
            <person name="Kikuchi T."/>
            <person name="Tsai I.J."/>
        </authorList>
    </citation>
    <scope>NUCLEOTIDE SEQUENCE [LARGE SCALE GENOMIC DNA]</scope>
    <source>
        <strain evidence="7 8">FFPRI411160</strain>
    </source>
</reference>
<name>A0A286UIN9_9AGAM</name>
<keyword evidence="4 6" id="KW-0472">Membrane</keyword>
<evidence type="ECO:0000256" key="6">
    <source>
        <dbReference type="SAM" id="Phobius"/>
    </source>
</evidence>
<feature type="region of interest" description="Disordered" evidence="5">
    <location>
        <begin position="518"/>
        <end position="546"/>
    </location>
</feature>
<feature type="region of interest" description="Disordered" evidence="5">
    <location>
        <begin position="163"/>
        <end position="190"/>
    </location>
</feature>
<protein>
    <submittedName>
        <fullName evidence="7">Uncharacterized protein</fullName>
    </submittedName>
</protein>
<feature type="compositionally biased region" description="Polar residues" evidence="5">
    <location>
        <begin position="652"/>
        <end position="661"/>
    </location>
</feature>
<evidence type="ECO:0000256" key="2">
    <source>
        <dbReference type="ARBA" id="ARBA00022692"/>
    </source>
</evidence>
<dbReference type="InParanoid" id="A0A286UIN9"/>
<evidence type="ECO:0000256" key="1">
    <source>
        <dbReference type="ARBA" id="ARBA00004167"/>
    </source>
</evidence>
<feature type="region of interest" description="Disordered" evidence="5">
    <location>
        <begin position="231"/>
        <end position="395"/>
    </location>
</feature>
<feature type="compositionally biased region" description="Low complexity" evidence="5">
    <location>
        <begin position="244"/>
        <end position="262"/>
    </location>
</feature>
<evidence type="ECO:0000313" key="7">
    <source>
        <dbReference type="EMBL" id="PAV19470.1"/>
    </source>
</evidence>
<feature type="compositionally biased region" description="Low complexity" evidence="5">
    <location>
        <begin position="307"/>
        <end position="395"/>
    </location>
</feature>
<evidence type="ECO:0000313" key="8">
    <source>
        <dbReference type="Proteomes" id="UP000217199"/>
    </source>
</evidence>
<feature type="compositionally biased region" description="Polar residues" evidence="5">
    <location>
        <begin position="775"/>
        <end position="795"/>
    </location>
</feature>
<dbReference type="STRING" id="2282107.A0A286UIN9"/>
<feature type="region of interest" description="Disordered" evidence="5">
    <location>
        <begin position="48"/>
        <end position="131"/>
    </location>
</feature>
<feature type="compositionally biased region" description="Polar residues" evidence="5">
    <location>
        <begin position="294"/>
        <end position="304"/>
    </location>
</feature>
<feature type="compositionally biased region" description="Low complexity" evidence="5">
    <location>
        <begin position="796"/>
        <end position="810"/>
    </location>
</feature>
<dbReference type="InterPro" id="IPR051694">
    <property type="entry name" value="Immunoregulatory_rcpt-like"/>
</dbReference>
<feature type="compositionally biased region" description="Polar residues" evidence="5">
    <location>
        <begin position="885"/>
        <end position="906"/>
    </location>
</feature>
<dbReference type="OrthoDB" id="3194625at2759"/>
<feature type="compositionally biased region" description="Polar residues" evidence="5">
    <location>
        <begin position="676"/>
        <end position="690"/>
    </location>
</feature>
<feature type="compositionally biased region" description="Polar residues" evidence="5">
    <location>
        <begin position="163"/>
        <end position="189"/>
    </location>
</feature>
<dbReference type="EMBL" id="NBII01000004">
    <property type="protein sequence ID" value="PAV19470.1"/>
    <property type="molecule type" value="Genomic_DNA"/>
</dbReference>
<feature type="compositionally biased region" description="Basic and acidic residues" evidence="5">
    <location>
        <begin position="664"/>
        <end position="675"/>
    </location>
</feature>
<feature type="compositionally biased region" description="Low complexity" evidence="5">
    <location>
        <begin position="275"/>
        <end position="293"/>
    </location>
</feature>
<feature type="region of interest" description="Disordered" evidence="5">
    <location>
        <begin position="761"/>
        <end position="906"/>
    </location>
</feature>
<feature type="transmembrane region" description="Helical" evidence="6">
    <location>
        <begin position="438"/>
        <end position="460"/>
    </location>
</feature>
<evidence type="ECO:0000256" key="3">
    <source>
        <dbReference type="ARBA" id="ARBA00022989"/>
    </source>
</evidence>
<accession>A0A286UIN9</accession>
<evidence type="ECO:0000256" key="4">
    <source>
        <dbReference type="ARBA" id="ARBA00023136"/>
    </source>
</evidence>
<feature type="region of interest" description="Disordered" evidence="5">
    <location>
        <begin position="645"/>
        <end position="693"/>
    </location>
</feature>
<feature type="region of interest" description="Disordered" evidence="5">
    <location>
        <begin position="591"/>
        <end position="623"/>
    </location>
</feature>
<dbReference type="PANTHER" id="PTHR15549">
    <property type="entry name" value="PAIRED IMMUNOGLOBULIN-LIKE TYPE 2 RECEPTOR"/>
    <property type="match status" value="1"/>
</dbReference>
<feature type="compositionally biased region" description="Polar residues" evidence="5">
    <location>
        <begin position="102"/>
        <end position="123"/>
    </location>
</feature>
<sequence>MFEQVKHLIAPAILFLKPSRALFVLGFLPKAISLSRISSVEHNNIETEISTRQEADSSTGALPSDDSGDESTNPAITSGSQTTAGETEAAASGPLPKETGGLSASTVISPSGPTNIESVASSETTVPAPITSSIPTTTVAVSSVQVTTGTEPIETGSTFQTLTSQEGSVTTSQITSPATDPVSTTVASNTDTGIVTPTTVIPVSQTTTENGASSTSSIVGVATGISNSISVRQESTEDSFDPGTTANVDPTTPTTTEATTTPFFGPKSQPDQATTDDSSPTDGSTTTGSSETDQQPSEATSSSIPAVDPSVDTTATTTASADSSSSSLESVSTPSSTLDSSTPSSTSLSGITSTSTSSSDTQLTTTTSSDTTPSDTPTDTASTSTSSTSSSSDSASTSLTTIFSQIITTQNGQLTTISTPVATLNTAPSQASSSNRSAIIAGSTVGGILLIILCLALIFVCRRRQKKSEENSHRYLPTPRSVMLSGEDDFDLAGPSTRRGLGFFGSLKRNRNDIEEYRDGSRDAQGPTNVGGENPEMRQIDEPPPRILRPVASKTGSYFQEAVWPPPEEGSRIVDPLMVASSVDLTSIVDEVMGPNPRSAGSIPRSSGSFDAGPSAWTSRLRGGAEGFNESGFDLGAAELHSAGAPVPWHTESPTTSSVGGSPNHERDGSTHQRDGSISSETALLSSMDTSVRGGRRFSGNSWTSQASAGSTFHFNSPPVPVVRTVTQPSPLRVVTDPQAIGTISASASFSSGAIAAMSKKGKEKEVAQDRRSSLVLTNPDSGEQSSPVSTGRTKSSILTPSFSLSTSSTHHQRGTASDMHHTNDYGHGPGSTSGVYSRMHLPPRDNDIPPVPVRPPPDEIPPRYDMIRRDTASTEAAIREENISPDTETSPRNRPLSTQMIGKAL</sequence>